<dbReference type="GO" id="GO:0004222">
    <property type="term" value="F:metalloendopeptidase activity"/>
    <property type="evidence" value="ECO:0007669"/>
    <property type="project" value="InterPro"/>
</dbReference>
<keyword evidence="10" id="KW-1185">Reference proteome</keyword>
<keyword evidence="7" id="KW-1133">Transmembrane helix</keyword>
<comment type="cofactor">
    <cofactor evidence="1">
        <name>Zn(2+)</name>
        <dbReference type="ChEBI" id="CHEBI:29105"/>
    </cofactor>
</comment>
<evidence type="ECO:0000256" key="1">
    <source>
        <dbReference type="ARBA" id="ARBA00001947"/>
    </source>
</evidence>
<evidence type="ECO:0000313" key="9">
    <source>
        <dbReference type="EMBL" id="GDY48317.1"/>
    </source>
</evidence>
<keyword evidence="7" id="KW-0472">Membrane</keyword>
<feature type="transmembrane region" description="Helical" evidence="7">
    <location>
        <begin position="264"/>
        <end position="281"/>
    </location>
</feature>
<keyword evidence="2" id="KW-0645">Protease</keyword>
<dbReference type="GO" id="GO:0046872">
    <property type="term" value="F:metal ion binding"/>
    <property type="evidence" value="ECO:0007669"/>
    <property type="project" value="UniProtKB-KW"/>
</dbReference>
<evidence type="ECO:0000256" key="6">
    <source>
        <dbReference type="ARBA" id="ARBA00023049"/>
    </source>
</evidence>
<dbReference type="Gene3D" id="3.30.2010.10">
    <property type="entry name" value="Metalloproteases ('zincins'), catalytic domain"/>
    <property type="match status" value="1"/>
</dbReference>
<sequence>MTAAQSRALTARATTRRMLMLVTVLLASGTALIGEAVLTYHSATSLPHCASAAGMNLQGPKWRTELGLRFHSELVACRADGARTALYATVLCTAGVAVAAVLLSRWLPRWRQRKDRLPELYSAQQIVAAVEGGSGNDERLAHLARLVQRAELPRDRLPGFVCNPRALSAGAVTFGSVGRYTVCLNVGLLPKRTTKDRSHFDAVVLHELAHVRNRDVDLAYLAIALWRVFLIAVLLPCLALNAALVFHDRFQGAERAYWDGYEPGAKTALLAVVLTALVYVARADILRHRELVADRDAVFEFGSDREVWRKQVESRSAALPRLRLPRFLRNHPTWSERLAEIDNPRSEDKGGTKLQIAVFLVAYVTIIYSVISWLKLDAVPAQTVIYLAYLLGPLVIATGFAVFPRRKARSAAEASAARAWMYGVIWLISAFAMNPFANWAQAEDDWVTQASVHLREMSDEMNEWHDGPAVSAAVKDRAVGWYERGGSAVLGRFDKYLPDGVAGSDAAGARCAALGATVSDALELPVFPDSGAGGKAWKRLLTSTAEAQALQCRSGYDLDAPSEDAMVSLRYGRARTALRQLLPPQLETPAADGRPGGAAGALICLVRPALYLRVAGGVATGSTHVVASAGNGG</sequence>
<evidence type="ECO:0000313" key="10">
    <source>
        <dbReference type="Proteomes" id="UP000299290"/>
    </source>
</evidence>
<evidence type="ECO:0000256" key="5">
    <source>
        <dbReference type="ARBA" id="ARBA00022833"/>
    </source>
</evidence>
<feature type="transmembrane region" description="Helical" evidence="7">
    <location>
        <begin position="383"/>
        <end position="403"/>
    </location>
</feature>
<reference evidence="9 10" key="1">
    <citation type="journal article" date="2020" name="Int. J. Syst. Evol. Microbiol.">
        <title>Reclassification of Streptomyces castelarensis and Streptomyces sporoclivatus as later heterotypic synonyms of Streptomyces antimycoticus.</title>
        <authorList>
            <person name="Komaki H."/>
            <person name="Tamura T."/>
        </authorList>
    </citation>
    <scope>NUCLEOTIDE SEQUENCE [LARGE SCALE GENOMIC DNA]</scope>
    <source>
        <strain evidence="9 10">NBRC 12839</strain>
    </source>
</reference>
<keyword evidence="5" id="KW-0862">Zinc</keyword>
<feature type="transmembrane region" description="Helical" evidence="7">
    <location>
        <begin position="218"/>
        <end position="244"/>
    </location>
</feature>
<evidence type="ECO:0000259" key="8">
    <source>
        <dbReference type="Pfam" id="PF01435"/>
    </source>
</evidence>
<protein>
    <recommendedName>
        <fullName evidence="8">Peptidase M48 domain-containing protein</fullName>
    </recommendedName>
</protein>
<keyword evidence="3" id="KW-0479">Metal-binding</keyword>
<keyword evidence="6" id="KW-0482">Metalloprotease</keyword>
<keyword evidence="4" id="KW-0378">Hydrolase</keyword>
<evidence type="ECO:0000256" key="4">
    <source>
        <dbReference type="ARBA" id="ARBA00022801"/>
    </source>
</evidence>
<evidence type="ECO:0000256" key="7">
    <source>
        <dbReference type="SAM" id="Phobius"/>
    </source>
</evidence>
<dbReference type="AlphaFoldDB" id="A0A4D4KPG2"/>
<accession>A0A4D4KPG2</accession>
<feature type="transmembrane region" description="Helical" evidence="7">
    <location>
        <begin position="354"/>
        <end position="371"/>
    </location>
</feature>
<name>A0A4D4KPG2_9ACTN</name>
<keyword evidence="7" id="KW-0812">Transmembrane</keyword>
<feature type="transmembrane region" description="Helical" evidence="7">
    <location>
        <begin position="415"/>
        <end position="433"/>
    </location>
</feature>
<dbReference type="InterPro" id="IPR001915">
    <property type="entry name" value="Peptidase_M48"/>
</dbReference>
<dbReference type="GO" id="GO:0006508">
    <property type="term" value="P:proteolysis"/>
    <property type="evidence" value="ECO:0007669"/>
    <property type="project" value="UniProtKB-KW"/>
</dbReference>
<dbReference type="Proteomes" id="UP000299290">
    <property type="component" value="Unassembled WGS sequence"/>
</dbReference>
<comment type="caution">
    <text evidence="9">The sequence shown here is derived from an EMBL/GenBank/DDBJ whole genome shotgun (WGS) entry which is preliminary data.</text>
</comment>
<dbReference type="Pfam" id="PF01435">
    <property type="entry name" value="Peptidase_M48"/>
    <property type="match status" value="1"/>
</dbReference>
<proteinExistence type="predicted"/>
<feature type="domain" description="Peptidase M48" evidence="8">
    <location>
        <begin position="143"/>
        <end position="343"/>
    </location>
</feature>
<feature type="transmembrane region" description="Helical" evidence="7">
    <location>
        <begin position="85"/>
        <end position="107"/>
    </location>
</feature>
<organism evidence="9 10">
    <name type="scientific">Streptomyces antimycoticus</name>
    <dbReference type="NCBI Taxonomy" id="68175"/>
    <lineage>
        <taxon>Bacteria</taxon>
        <taxon>Bacillati</taxon>
        <taxon>Actinomycetota</taxon>
        <taxon>Actinomycetes</taxon>
        <taxon>Kitasatosporales</taxon>
        <taxon>Streptomycetaceae</taxon>
        <taxon>Streptomyces</taxon>
        <taxon>Streptomyces violaceusniger group</taxon>
    </lineage>
</organism>
<evidence type="ECO:0000256" key="2">
    <source>
        <dbReference type="ARBA" id="ARBA00022670"/>
    </source>
</evidence>
<dbReference type="EMBL" id="BJHV01000001">
    <property type="protein sequence ID" value="GDY48317.1"/>
    <property type="molecule type" value="Genomic_DNA"/>
</dbReference>
<evidence type="ECO:0000256" key="3">
    <source>
        <dbReference type="ARBA" id="ARBA00022723"/>
    </source>
</evidence>
<gene>
    <name evidence="9" type="ORF">SANT12839_091990</name>
</gene>